<dbReference type="AlphaFoldDB" id="A0A2J0PCF3"/>
<dbReference type="InterPro" id="IPR040775">
    <property type="entry name" value="Tail_spike_N"/>
</dbReference>
<dbReference type="SUPFAM" id="SSF51126">
    <property type="entry name" value="Pectin lyase-like"/>
    <property type="match status" value="1"/>
</dbReference>
<name>A0A2J0PCF3_9ENTR</name>
<sequence>MATQPTNLPVPSESPFDFKFNAGKIDEFVTSMGWTYTDRFGQKHYTIEGINYLAQQAMNAFGYVILTGKTFTTGATINNPNEVLLNTADGEYYKWTGSFASGPKVVPANSTPASTGGIAPGAWIGVGDASLRAALASVSGAGLVGVSVGSVYPAGTVGSAIQYRTPQMYGIEPSTTSVIGTGLDAMFAAGGDIRFEKPGTYLTDRAWVLRSGTRLWIGPGVTIRAASTYNGNLFRNYAYETDGGTGTADDIIEIWGSGTLDYDGLEKPFSGLNAMGAIFKNVTTLRIGGGLMFRNSRKYCWLICKVRNLHADGLRFNTISDGIHLQPPIENAWIKNLSGVTGDDFCALTDGDYPNYDIAEPGDFTNINIEGVYVRNVNNDEGTRATSLVALGTAGMNLFRNISVSKLYGQSGNCILYAKGDAQSRGRMKIERLTISDVFATPGPGAQAIVIDGLHGPQPAGVTYAVEIDNMSIKNIMSQSAANQPLIMVTGDTNAQTIVHSMTIDGTPRTAYSIVNLGASASQATVEKLHISNCNTLFIKDSNSAIVNTRGYIGRLVITDSNYSFDDSTYGFAYRGVGIAGRVDSVFISNCRQDEGVSVVSVTQQTQQVDVHINNTDMFYVQTGVNFINVSSARLFVNNCWYRGDSGYTFMASNGSVVFLRGSVETDGNNAVATSNGGTITLARGMQGISCDVSKVTSLDGAGCHNTNGSLSCGAGQVVVQTKVWKNIFSGATYTSTI</sequence>
<organism evidence="2">
    <name type="scientific">Enterobacter kobei</name>
    <dbReference type="NCBI Taxonomy" id="208224"/>
    <lineage>
        <taxon>Bacteria</taxon>
        <taxon>Pseudomonadati</taxon>
        <taxon>Pseudomonadota</taxon>
        <taxon>Gammaproteobacteria</taxon>
        <taxon>Enterobacterales</taxon>
        <taxon>Enterobacteriaceae</taxon>
        <taxon>Enterobacter</taxon>
        <taxon>Enterobacter cloacae complex</taxon>
    </lineage>
</organism>
<comment type="caution">
    <text evidence="2">The sequence shown here is derived from an EMBL/GenBank/DDBJ whole genome shotgun (WGS) entry which is preliminary data.</text>
</comment>
<dbReference type="Gene3D" id="2.10.10.80">
    <property type="match status" value="1"/>
</dbReference>
<dbReference type="OrthoDB" id="6615244at2"/>
<evidence type="ECO:0000313" key="3">
    <source>
        <dbReference type="Proteomes" id="UP000230495"/>
    </source>
</evidence>
<gene>
    <name evidence="2" type="ORF">B9Q37_25280</name>
</gene>
<feature type="domain" description="Tail spike TSP1/Gp66 N-terminal" evidence="1">
    <location>
        <begin position="57"/>
        <end position="128"/>
    </location>
</feature>
<dbReference type="EMBL" id="NEEU01000038">
    <property type="protein sequence ID" value="PJD66247.1"/>
    <property type="molecule type" value="Genomic_DNA"/>
</dbReference>
<evidence type="ECO:0000313" key="2">
    <source>
        <dbReference type="EMBL" id="PJD66247.1"/>
    </source>
</evidence>
<protein>
    <recommendedName>
        <fullName evidence="1">Tail spike TSP1/Gp66 N-terminal domain-containing protein</fullName>
    </recommendedName>
</protein>
<dbReference type="RefSeq" id="WP_100126997.1">
    <property type="nucleotide sequence ID" value="NZ_NEES01000041.1"/>
</dbReference>
<accession>A0A2J0PCF3</accession>
<proteinExistence type="predicted"/>
<reference evidence="2 3" key="1">
    <citation type="journal article" date="2017" name="J. Antimicrob. Chemother.">
        <title>Characterization of the population structure, drug resistance mechanisms and plasmids of the community-associated Enterobacter cloacae complex in China.</title>
        <authorList>
            <person name="Zhou K."/>
            <person name="Yu W."/>
            <person name="Cao X."/>
            <person name="Shen P."/>
            <person name="Lu H."/>
            <person name="Luo Q."/>
            <person name="Rossen J.W.A."/>
            <person name="Xiao Y."/>
        </authorList>
    </citation>
    <scope>NUCLEOTIDE SEQUENCE [LARGE SCALE GENOMIC DNA]</scope>
    <source>
        <strain evidence="2">ECC1097</strain>
    </source>
</reference>
<dbReference type="Pfam" id="PF18668">
    <property type="entry name" value="Tail_spike_N"/>
    <property type="match status" value="1"/>
</dbReference>
<dbReference type="InterPro" id="IPR011050">
    <property type="entry name" value="Pectin_lyase_fold/virulence"/>
</dbReference>
<evidence type="ECO:0000259" key="1">
    <source>
        <dbReference type="Pfam" id="PF18668"/>
    </source>
</evidence>
<dbReference type="Proteomes" id="UP000230495">
    <property type="component" value="Unassembled WGS sequence"/>
</dbReference>